<feature type="disulfide bond" evidence="32">
    <location>
        <begin position="53"/>
        <end position="73"/>
    </location>
</feature>
<evidence type="ECO:0000256" key="2">
    <source>
        <dbReference type="ARBA" id="ARBA00004433"/>
    </source>
</evidence>
<comment type="subunit">
    <text evidence="32">The mature envelope protein (Env) consists of a homotrimer of non-covalently associated gp120-gp41 heterodimers. The resulting complex protrudes from the virus surface as a spike. There seems to be as few as 10 spikes on the average virion. Surface protein gp120 interacts with host CD4, CCR5 and CXCR4. Gp120 also interacts with the C-type lectins CD209/DC-SIGN and CLEC4M/DC-SIGNR (collectively referred to as DC-SIGN(R)). Gp120 and gp41 interact with GalCer. Gp120 interacts with host ITGA4/ITGB7 complex; on CD4+ T-cells, this interaction results in rapid activation of integrin ITGAL/LFA-1, which facilitates efficient cell-to-cell spreading of HIV-1. Gp120 interacts with cell-associated heparan sulfate; this interaction increases virus infectivity on permissive cells and may be involved in infection of CD4- cells.</text>
</comment>
<feature type="compositionally biased region" description="Basic and acidic residues" evidence="34">
    <location>
        <begin position="715"/>
        <end position="724"/>
    </location>
</feature>
<evidence type="ECO:0000256" key="3">
    <source>
        <dbReference type="ARBA" id="ARBA00004505"/>
    </source>
</evidence>
<organismHost>
    <name type="scientific">Homo sapiens</name>
    <name type="common">Human</name>
    <dbReference type="NCBI Taxonomy" id="9606"/>
</organismHost>
<comment type="function">
    <text evidence="32">Envelope glycoprotein gp160: Oligomerizes in the host endoplasmic reticulum into predominantly trimers. In a second time, gp160 transits in the host Golgi, where glycosylation is completed. The precursor is then proteolytically cleaved in the trans-Golgi and thereby activated by cellular furin or furin-like proteases to produce gp120 and gp41.</text>
</comment>
<evidence type="ECO:0000256" key="26">
    <source>
        <dbReference type="ARBA" id="ARBA00023139"/>
    </source>
</evidence>
<evidence type="ECO:0000256" key="14">
    <source>
        <dbReference type="ARBA" id="ARBA00022692"/>
    </source>
</evidence>
<comment type="subcellular location">
    <molecule>Surface protein gp120</molecule>
    <subcellularLocation>
        <location evidence="32">Virion membrane</location>
        <topology evidence="32">Peripheral membrane protein</topology>
    </subcellularLocation>
    <subcellularLocation>
        <location evidence="32">Host cell membrane</location>
        <topology evidence="32">Peripheral membrane protein</topology>
    </subcellularLocation>
    <subcellularLocation>
        <location evidence="32">Host endosome membrane</location>
        <topology evidence="32">Single-pass type I membrane protein</topology>
    </subcellularLocation>
    <text evidence="32">The surface protein is not anchored to the viral envelope, but associates with the extravirion surface through its binding to TM. It is probably concentrated at the site of budding and incorporated into the virions possibly by contacts between the cytoplasmic tail of Env and the N-terminus of Gag.</text>
</comment>
<keyword evidence="17 32" id="KW-1161">Viral attachment to host cell</keyword>
<dbReference type="EMBL" id="JX447502">
    <property type="protein sequence ID" value="AFU30274.1"/>
    <property type="molecule type" value="Genomic_RNA"/>
</dbReference>
<keyword evidence="30 32" id="KW-0449">Lipoprotein</keyword>
<dbReference type="SUPFAM" id="SSF56502">
    <property type="entry name" value="gp120 core"/>
    <property type="match status" value="2"/>
</dbReference>
<dbReference type="GO" id="GO:0075512">
    <property type="term" value="P:clathrin-dependent endocytosis of virus by host cell"/>
    <property type="evidence" value="ECO:0007669"/>
    <property type="project" value="UniProtKB-UniRule"/>
</dbReference>
<keyword evidence="23 32" id="KW-1039">Host endosome</keyword>
<evidence type="ECO:0000256" key="15">
    <source>
        <dbReference type="ARBA" id="ARBA00022703"/>
    </source>
</evidence>
<comment type="PTM">
    <text evidence="32">Highly glycosylated by host. The high number of glycan on the protein is reffered to as 'glycan shield' because it contributes to hide protein sequence from adaptive immune system.</text>
</comment>
<feature type="region of interest" description="Disordered" evidence="34">
    <location>
        <begin position="711"/>
        <end position="733"/>
    </location>
</feature>
<evidence type="ECO:0000256" key="16">
    <source>
        <dbReference type="ARBA" id="ARBA00022729"/>
    </source>
</evidence>
<feature type="site" description="Cleavage; by host furin" evidence="32">
    <location>
        <begin position="503"/>
        <end position="504"/>
    </location>
</feature>
<dbReference type="Pfam" id="PF00517">
    <property type="entry name" value="GP41"/>
    <property type="match status" value="1"/>
</dbReference>
<dbReference type="Gene3D" id="2.170.40.20">
    <property type="entry name" value="Human immunodeficiency virus 1, Gp160, envelope glycoprotein"/>
    <property type="match status" value="2"/>
</dbReference>
<dbReference type="GO" id="GO:1903911">
    <property type="term" value="P:positive regulation of receptor clustering"/>
    <property type="evidence" value="ECO:0007669"/>
    <property type="project" value="UniProtKB-UniRule"/>
</dbReference>
<keyword evidence="28 32" id="KW-0325">Glycoprotein</keyword>
<dbReference type="Pfam" id="PF00516">
    <property type="entry name" value="GP120"/>
    <property type="match status" value="2"/>
</dbReference>
<keyword evidence="9 32" id="KW-1032">Host cell membrane</keyword>
<feature type="chain" id="PRO_5023428160" description="Transmembrane protein gp41" evidence="32">
    <location>
        <begin position="504"/>
        <end position="855"/>
    </location>
</feature>
<keyword evidence="12 32" id="KW-1162">Viral penetration into host cytoplasm</keyword>
<keyword evidence="21 32" id="KW-1164">Virus endocytosis by host</keyword>
<keyword evidence="19 32" id="KW-1043">Host membrane</keyword>
<evidence type="ECO:0000256" key="21">
    <source>
        <dbReference type="ARBA" id="ARBA00022890"/>
    </source>
</evidence>
<evidence type="ECO:0000256" key="20">
    <source>
        <dbReference type="ARBA" id="ARBA00022879"/>
    </source>
</evidence>
<feature type="disulfide bond" evidence="32">
    <location>
        <begin position="226"/>
        <end position="237"/>
    </location>
</feature>
<evidence type="ECO:0000256" key="31">
    <source>
        <dbReference type="ARBA" id="ARBA00023296"/>
    </source>
</evidence>
<feature type="transmembrane region" description="Helical" evidence="33">
    <location>
        <begin position="670"/>
        <end position="697"/>
    </location>
</feature>
<dbReference type="GO" id="GO:0019064">
    <property type="term" value="P:fusion of virus membrane with host plasma membrane"/>
    <property type="evidence" value="ECO:0007669"/>
    <property type="project" value="UniProtKB-UniRule"/>
</dbReference>
<evidence type="ECO:0000256" key="22">
    <source>
        <dbReference type="ARBA" id="ARBA00022989"/>
    </source>
</evidence>
<keyword evidence="24 32" id="KW-0175">Coiled coil</keyword>
<dbReference type="Gene3D" id="1.20.5.490">
    <property type="entry name" value="Single helix bin"/>
    <property type="match status" value="1"/>
</dbReference>
<evidence type="ECO:0000256" key="1">
    <source>
        <dbReference type="ARBA" id="ARBA00004402"/>
    </source>
</evidence>
<evidence type="ECO:0000256" key="5">
    <source>
        <dbReference type="ARBA" id="ARBA00004578"/>
    </source>
</evidence>
<evidence type="ECO:0000256" key="29">
    <source>
        <dbReference type="ARBA" id="ARBA00023280"/>
    </source>
</evidence>
<evidence type="ECO:0000256" key="27">
    <source>
        <dbReference type="ARBA" id="ARBA00023157"/>
    </source>
</evidence>
<dbReference type="FunFam" id="2.170.40.20:FF:000003">
    <property type="entry name" value="Envelope glycoprotein gp160"/>
    <property type="match status" value="1"/>
</dbReference>
<keyword evidence="31 32" id="KW-1160">Virus entry into host cell</keyword>
<dbReference type="CDD" id="cd09909">
    <property type="entry name" value="HIV-1-like_HR1-HR2"/>
    <property type="match status" value="1"/>
</dbReference>
<keyword evidence="29 32" id="KW-0899">Viral immunoevasion</keyword>
<evidence type="ECO:0000313" key="38">
    <source>
        <dbReference type="Proteomes" id="UP000119907"/>
    </source>
</evidence>
<feature type="domain" description="Human immunodeficiency virus 1 envelope glycoprotein Gp120" evidence="35">
    <location>
        <begin position="142"/>
        <end position="503"/>
    </location>
</feature>
<feature type="region of interest" description="V5" evidence="32">
    <location>
        <begin position="453"/>
        <end position="463"/>
    </location>
</feature>
<feature type="topological domain" description="Cytoplasmic" evidence="32">
    <location>
        <begin position="698"/>
        <end position="855"/>
    </location>
</feature>
<feature type="domain" description="Human immunodeficiency virus 1 envelope glycoprotein Gp120" evidence="35">
    <location>
        <begin position="33"/>
        <end position="134"/>
    </location>
</feature>
<comment type="domain">
    <text evidence="32 33">The 17 amino acids long immunosuppressive region is present in many retroviral envelope proteins. Synthetic peptides derived from this relatively conserved sequence inhibit immune function in vitro and in vivo.</text>
</comment>
<dbReference type="GO" id="GO:0052031">
    <property type="term" value="P:symbiont-mediated perturbation of host defense response"/>
    <property type="evidence" value="ECO:0007669"/>
    <property type="project" value="UniProtKB-UniRule"/>
</dbReference>
<keyword evidence="27 32" id="KW-1015">Disulfide bond</keyword>
<feature type="region of interest" description="Immunosuppression" evidence="32">
    <location>
        <begin position="566"/>
        <end position="584"/>
    </location>
</feature>
<comment type="similarity">
    <text evidence="32">Belongs to the HIV-1 env protein family.</text>
</comment>
<evidence type="ECO:0000256" key="8">
    <source>
        <dbReference type="ARBA" id="ARBA00022510"/>
    </source>
</evidence>
<feature type="disulfide bond" evidence="32">
    <location>
        <begin position="216"/>
        <end position="245"/>
    </location>
</feature>
<evidence type="ECO:0000256" key="9">
    <source>
        <dbReference type="ARBA" id="ARBA00022511"/>
    </source>
</evidence>
<keyword evidence="20 32" id="KW-0261">Viral envelope protein</keyword>
<gene>
    <name evidence="32 37" type="primary">env</name>
</gene>
<evidence type="ECO:0000256" key="18">
    <source>
        <dbReference type="ARBA" id="ARBA00022844"/>
    </source>
</evidence>
<comment type="PTM">
    <text evidence="32">Specific enzymatic cleavages in vivo yield mature proteins. Envelope glycoproteins are synthesized as a inactive precursor that is heavily N-glycosylated and processed likely by host cell furin in the Golgi to yield the mature SU and TM proteins. The cleavage site between SU and TM requires the minimal sequence [KR]-X-[KR]-R. About 2 of the 9 disulfide bonds of gp41 are reduced by P4HB/PDI, following binding to CD4 receptor.</text>
</comment>
<dbReference type="GO" id="GO:0016020">
    <property type="term" value="C:membrane"/>
    <property type="evidence" value="ECO:0007669"/>
    <property type="project" value="UniProtKB-UniRule"/>
</dbReference>
<feature type="coiled-coil region" evidence="32">
    <location>
        <begin position="625"/>
        <end position="659"/>
    </location>
</feature>
<feature type="lipid moiety-binding region" description="S-palmitoyl cysteine; by host" evidence="32">
    <location>
        <position position="756"/>
    </location>
</feature>
<dbReference type="GO" id="GO:0039654">
    <property type="term" value="P:fusion of virus membrane with host endosome membrane"/>
    <property type="evidence" value="ECO:0007669"/>
    <property type="project" value="UniProtKB-UniRule"/>
</dbReference>
<evidence type="ECO:0000259" key="36">
    <source>
        <dbReference type="Pfam" id="PF00517"/>
    </source>
</evidence>
<comment type="function">
    <text evidence="32">Transmembrane protein gp41: Acts as a class I viral fusion protein. Under the current model, the protein has at least 3 conformational states: pre-fusion native state, pre-hairpin intermediate state, and post-fusion hairpin state. During fusion of viral and target intracellular membranes, the coiled coil regions (heptad repeats) assume a trimer-of-hairpins structure, positioning the fusion peptide in close proximity to the C-terminal region of the ectodomain. The formation of this structure appears to drive apposition and subsequent fusion of viral and target cell membranes. Complete fusion occurs in host cell endosomes and is dynamin-dependent, however some lipid transfer might occur at the plasma membrane. The virus undergoes clathrin-dependent internalization long before endosomal fusion, thus minimizing the surface exposure of conserved viral epitopes during fusion and reducing the efficacy of inhibitors targeting these epitopes. Membranes fusion leads to delivery of the nucleocapsid into the cytoplasm.</text>
</comment>
<evidence type="ECO:0000256" key="25">
    <source>
        <dbReference type="ARBA" id="ARBA00023136"/>
    </source>
</evidence>
<comment type="miscellaneous">
    <text evidence="32">Inhibitors targeting HIV-1 viral envelope proteins are used as antiretroviral drugs. Attachment of virions to the cell surface via non-specific interactions and CD4 binding can be blocked by inhibitors that include cyanovirin-N, cyclotriazadisulfonamide analogs, PRO 2000, TNX 355 and PRO 542. In addition, BMS 806 can block CD4-induced conformational changes. Env interactions with the coreceptor molecules can be targeted by CCR5 antagonists including SCH-D, maraviroc (UK 427857) and aplaviroc (GW 873140), and the CXCR4 antagonist AMD 070. Fusion of viral and cellular membranes can be inhibited by peptides such as enfuvirtide and tifuvirtide (T 1249). Resistance to inhibitors associated with mutations in Env are observed. Most of the time, single mutations confer only a modest reduction in drug susceptibility. Combination of several mutations is usually required to develop a high-level drug resistance.</text>
</comment>
<dbReference type="FunFam" id="2.170.40.20:FF:000004">
    <property type="entry name" value="Envelope glycoprotein gp160"/>
    <property type="match status" value="1"/>
</dbReference>
<comment type="subcellular location">
    <molecule>Transmembrane protein gp41</molecule>
    <subcellularLocation>
        <location evidence="32">Virion membrane</location>
        <topology evidence="32">Single-pass type I membrane protein</topology>
    </subcellularLocation>
    <subcellularLocation>
        <location evidence="32">Host cell membrane</location>
        <topology evidence="32">Single-pass type I membrane protein</topology>
    </subcellularLocation>
    <subcellularLocation>
        <location evidence="32">Host endosome membrane</location>
        <topology evidence="32">Single-pass type I membrane protein</topology>
    </subcellularLocation>
    <text evidence="32">It is probably concentrated at the site of budding and incorporated into the virions possibly by contacts between the cytoplasmic tail of Env and the N-terminus of Gag.</text>
</comment>
<dbReference type="GO" id="GO:0020002">
    <property type="term" value="C:host cell plasma membrane"/>
    <property type="evidence" value="ECO:0007669"/>
    <property type="project" value="UniProtKB-SubCell"/>
</dbReference>
<evidence type="ECO:0000256" key="32">
    <source>
        <dbReference type="HAMAP-Rule" id="MF_04083"/>
    </source>
</evidence>
<evidence type="ECO:0000256" key="19">
    <source>
        <dbReference type="ARBA" id="ARBA00022870"/>
    </source>
</evidence>
<comment type="subcellular location">
    <subcellularLocation>
        <location evidence="3">Host cell membrane</location>
        <topology evidence="3">Peripheral membrane protein</topology>
    </subcellularLocation>
    <subcellularLocation>
        <location evidence="1">Host cell membrane</location>
        <topology evidence="1">Single-pass type I membrane protein</topology>
    </subcellularLocation>
    <subcellularLocation>
        <location evidence="2">Host endosome membrane</location>
        <topology evidence="2">Peripheral membrane protein</topology>
    </subcellularLocation>
    <subcellularLocation>
        <location evidence="5">Host endosome membrane</location>
        <topology evidence="5">Single-pass type I membrane protein</topology>
    </subcellularLocation>
    <subcellularLocation>
        <location evidence="6">Virion membrane</location>
        <topology evidence="6">Peripheral membrane protein</topology>
    </subcellularLocation>
    <subcellularLocation>
        <location evidence="4">Virion membrane</location>
        <topology evidence="4">Single-pass type I membrane protein</topology>
    </subcellularLocation>
</comment>
<dbReference type="GO" id="GO:0044175">
    <property type="term" value="C:host cell endosome membrane"/>
    <property type="evidence" value="ECO:0007669"/>
    <property type="project" value="UniProtKB-SubCell"/>
</dbReference>
<dbReference type="GO" id="GO:1903908">
    <property type="term" value="P:positive regulation of plasma membrane raft polarization"/>
    <property type="evidence" value="ECO:0007669"/>
    <property type="project" value="UniProtKB-UniRule"/>
</dbReference>
<dbReference type="GO" id="GO:0005198">
    <property type="term" value="F:structural molecule activity"/>
    <property type="evidence" value="ECO:0007669"/>
    <property type="project" value="UniProtKB-UniRule"/>
</dbReference>
<evidence type="ECO:0000256" key="34">
    <source>
        <dbReference type="SAM" id="MobiDB-lite"/>
    </source>
</evidence>
<comment type="domain">
    <text evidence="32">The membrane proximal external region (MPER) present in gp41 is a tryptophan-rich region recognized by the antibodies 2F5, Z13, and 4E10. MPER seems to play a role in fusion.</text>
</comment>
<accession>K0GSC7</accession>
<feature type="short sequence motif" description="Di-leucine internalization motif" evidence="32">
    <location>
        <begin position="854"/>
        <end position="855"/>
    </location>
</feature>
<dbReference type="HAMAP" id="MF_04083">
    <property type="entry name" value="HIV_ENV"/>
    <property type="match status" value="1"/>
</dbReference>
<evidence type="ECO:0000256" key="23">
    <source>
        <dbReference type="ARBA" id="ARBA00023046"/>
    </source>
</evidence>
<protein>
    <recommendedName>
        <fullName evidence="32">Envelope glycoprotein gp160</fullName>
    </recommendedName>
    <alternativeName>
        <fullName evidence="32">Env polyprotein</fullName>
    </alternativeName>
    <component>
        <recommendedName>
            <fullName evidence="32">Surface protein gp120</fullName>
            <shortName evidence="32">SU</shortName>
        </recommendedName>
        <alternativeName>
            <fullName evidence="32">Glycoprotein 120</fullName>
            <shortName evidence="32">gp120</shortName>
        </alternativeName>
    </component>
    <component>
        <recommendedName>
            <fullName evidence="32">Transmembrane protein gp41</fullName>
            <shortName evidence="32">TM</shortName>
        </recommendedName>
        <alternativeName>
            <fullName evidence="32">Glycoprotein 41</fullName>
            <shortName evidence="32">gp41</shortName>
        </alternativeName>
    </component>
</protein>
<keyword evidence="8 32" id="KW-1170">Fusion of virus membrane with host endosomal membrane</keyword>
<keyword evidence="25 32" id="KW-0472">Membrane</keyword>
<keyword evidence="10 32" id="KW-1165">Clathrin-mediated endocytosis of virus by host</keyword>
<comment type="PTM">
    <text evidence="32">Palmitoylation of the transmembrane protein and of Env polyprotein (prior to its proteolytic cleavage) is essential for their association with host cell membrane lipid rafts. Palmitoylation is therefore required for envelope trafficking to classical lipid rafts, but not for viral replication.</text>
</comment>
<comment type="caution">
    <text evidence="32 33">Lacks conserved residue(s) required for the propagation of feature annotation.</text>
</comment>
<feature type="region of interest" description="Fusion peptide" evidence="32">
    <location>
        <begin position="504"/>
        <end position="524"/>
    </location>
</feature>
<dbReference type="InterPro" id="IPR000328">
    <property type="entry name" value="GP41-like"/>
</dbReference>
<keyword evidence="18 32" id="KW-0946">Virion</keyword>
<comment type="domain">
    <text evidence="32">Some of the most genetically diverse regions of the viral genome are present in Env. They are called variable regions 1 through 5 (V1 through V5). Coreceptor usage of gp120 is determined mainly by the primary structure of the third variable region (V3) in the outer domain of gp120. The sequence of V3 determines which coreceptor, CCR5 and/or CXCR4 (corresponding to R5/macrophage, X4/T cell and R5X4/T cell and macrophage tropism), is used to trigger the fusion potential of the Env complex, and hence which cells the virus can infect. Binding to CCR5 involves a region adjacent in addition to V3.</text>
</comment>
<reference evidence="37 38" key="1">
    <citation type="journal article" date="2012" name="Nature">
        <title>Increased HIV-1 vaccine efficacy against viruses with genetic signatures in Env V2.</title>
        <authorList>
            <person name="Rolland M."/>
            <person name="Edlefsen P.T."/>
            <person name="Larsen B.B."/>
            <person name="Tovanabutra S."/>
            <person name="Sanders-Buell E."/>
            <person name="Hertz T."/>
            <person name="de Camp A.C."/>
            <person name="Carrico C."/>
            <person name="Menis S."/>
            <person name="Magaret C.A."/>
            <person name="Ahmed H."/>
            <person name="Juraska M."/>
            <person name="Chen L."/>
            <person name="Konopa P."/>
            <person name="Nariya S."/>
            <person name="Stoddard J.N."/>
            <person name="Wong K."/>
            <person name="Zhao H."/>
            <person name="Deng W."/>
            <person name="Maust B.S."/>
            <person name="Bose M."/>
            <person name="Howell S."/>
            <person name="Bates A."/>
            <person name="Lazzaro M."/>
            <person name="O'Sullivan A."/>
            <person name="Lei E."/>
            <person name="Bradfield A."/>
            <person name="Ibitamuno G."/>
            <person name="Assawadarachai V."/>
            <person name="O'Connell R.J."/>
            <person name="de Souza M.S."/>
            <person name="Nitayaphan S."/>
            <person name="Rerks-Ngarm S."/>
            <person name="Robb M.L."/>
            <person name="McLellan J.S."/>
            <person name="Georgiev I."/>
            <person name="Kwong P.D."/>
            <person name="Carlson J.M."/>
            <person name="Michael N.L."/>
            <person name="Schief W.R."/>
            <person name="Gilbert P.B."/>
            <person name="Mullins J.I."/>
            <person name="Kim J.H."/>
        </authorList>
    </citation>
    <scope>NUCLEOTIDE SEQUENCE [LARGE SCALE GENOMIC DNA]</scope>
    <source>
        <strain evidence="37">AA072a10</strain>
    </source>
</reference>
<comment type="domain">
    <text evidence="32">The CD4-binding region is targeted by the antibody b12.</text>
</comment>
<keyword evidence="13 32" id="KW-0165">Cleavage on pair of basic residues</keyword>
<evidence type="ECO:0000259" key="35">
    <source>
        <dbReference type="Pfam" id="PF00516"/>
    </source>
</evidence>
<dbReference type="InterPro" id="IPR000777">
    <property type="entry name" value="HIV1_Gp120"/>
</dbReference>
<evidence type="ECO:0000256" key="7">
    <source>
        <dbReference type="ARBA" id="ARBA00022506"/>
    </source>
</evidence>
<sequence>MRARETQMNWLNLWKWGTLIIGLVIMCNVSGNLWVTVYYGVPVWKDADTTLFCASDARAHETEVHNIWATHACVPTDPNPQEILMQNVTENFNMWKNKMVEQMQEDVISLWDESLKPCVKLTPLCVTLDCTKTNWEVGNVTDGIGNITDEVRNCTFNMTTEIRDKKQKVQALFYRLDIVPIKNESYKEYRLINCNTSVIKQACPKISFDPIPIHYCTPAGYAILKCNDKKFNGTGPCKNVSSVQCTHGIKPVVSTQLLLNGSLAEEEIIIRSENLTNSAKTIIVHLNDSVAINCTRPSNNTRTGVHIGPGQVFYRTGDIIGNIRKAYCEINKTKWEEVLGQVSKKLKEHFNKTIKFQPHSGGDLEITMHHFNCRGEFFYCNTTKLFNTTCTKDGTCIVNGTSNDTIILPCKIKQIINMWQKVGQAMYAPPISGNISCVSNITGILLTRDGGVNGSSEETFRPGGGNIKDNWRSELYKYKVVQIEPLGIAPTRARRRVVEREKRAVGIGAMIFGFLGAAGSTMGAASITLTVQARQLLSGIVQQQSNLLRAIEAQQHLLQLTVWGIKQLQARVLAVERYLKDQQFLGLWGCSGKIICTTNVPWNKTWSNKSFDDIWGNMTWVEWEREISNYTNQIYEILTDAQNQQDRNEKDLLELDKWASLWNWFDITKWLWYIKIFIMIVGGLIGLRIIFAVLSIVNRVRQGYSPLSFQTPFHHQREPDRPEGIGEEGGEQGKNRSVRLVSGFLALAWDDLRNLCLFSYHRLRDFISIATRTVELLGHSSLKGLRLGWEGLKYLGNLLLYWGQELKVSAISLFDATAIAVAGWTDRVIEVAQRAWRAILHIPRRIRQGFERALL</sequence>
<keyword evidence="22 32" id="KW-1133">Transmembrane helix</keyword>
<dbReference type="InterPro" id="IPR036377">
    <property type="entry name" value="Gp120_core_sf"/>
</dbReference>
<keyword evidence="14 32" id="KW-0812">Transmembrane</keyword>
<evidence type="ECO:0000256" key="12">
    <source>
        <dbReference type="ARBA" id="ARBA00022595"/>
    </source>
</evidence>
<dbReference type="GO" id="GO:0019062">
    <property type="term" value="P:virion attachment to host cell"/>
    <property type="evidence" value="ECO:0007669"/>
    <property type="project" value="UniProtKB-UniRule"/>
</dbReference>
<dbReference type="InterPro" id="IPR037527">
    <property type="entry name" value="Gp160"/>
</dbReference>
<proteinExistence type="inferred from homology"/>
<feature type="short sequence motif" description="YXXL motif; contains endocytosis signal" evidence="32">
    <location>
        <begin position="704"/>
        <end position="707"/>
    </location>
</feature>
<evidence type="ECO:0000256" key="17">
    <source>
        <dbReference type="ARBA" id="ARBA00022804"/>
    </source>
</evidence>
<evidence type="ECO:0000256" key="10">
    <source>
        <dbReference type="ARBA" id="ARBA00022570"/>
    </source>
</evidence>
<evidence type="ECO:0000256" key="6">
    <source>
        <dbReference type="ARBA" id="ARBA00004650"/>
    </source>
</evidence>
<keyword evidence="11 32" id="KW-0945">Host-virus interaction</keyword>
<evidence type="ECO:0000313" key="37">
    <source>
        <dbReference type="EMBL" id="AFU30274.1"/>
    </source>
</evidence>
<dbReference type="GO" id="GO:0019082">
    <property type="term" value="P:viral protein processing"/>
    <property type="evidence" value="ECO:0007669"/>
    <property type="project" value="UniProtKB-UniRule"/>
</dbReference>
<evidence type="ECO:0000256" key="11">
    <source>
        <dbReference type="ARBA" id="ARBA00022581"/>
    </source>
</evidence>
<dbReference type="Gene3D" id="1.10.287.210">
    <property type="match status" value="1"/>
</dbReference>
<name>K0GSC7_HV1</name>
<evidence type="ECO:0000256" key="4">
    <source>
        <dbReference type="ARBA" id="ARBA00004563"/>
    </source>
</evidence>
<evidence type="ECO:0000256" key="24">
    <source>
        <dbReference type="ARBA" id="ARBA00023054"/>
    </source>
</evidence>
<keyword evidence="26 32" id="KW-0564">Palmitate</keyword>
<keyword evidence="16 32" id="KW-0732">Signal</keyword>
<dbReference type="FunFam" id="1.20.5.490:FF:000001">
    <property type="entry name" value="Envelope glycoprotein gp160"/>
    <property type="match status" value="1"/>
</dbReference>
<evidence type="ECO:0000256" key="33">
    <source>
        <dbReference type="RuleBase" id="RU363095"/>
    </source>
</evidence>
<evidence type="ECO:0000256" key="13">
    <source>
        <dbReference type="ARBA" id="ARBA00022685"/>
    </source>
</evidence>
<comment type="domain">
    <text evidence="32">The YXXL motif is involved in determining the exact site of viral release at the surface of infected mononuclear cells and promotes endocytosis. YXXL and di-leucine endocytosis motifs interact directly or indirectly with the clathrin adapter complexes, opperate independently, and their activities are not additive.</text>
</comment>
<dbReference type="SUPFAM" id="SSF58069">
    <property type="entry name" value="Virus ectodomain"/>
    <property type="match status" value="1"/>
</dbReference>
<dbReference type="GO" id="GO:0055036">
    <property type="term" value="C:virion membrane"/>
    <property type="evidence" value="ECO:0007669"/>
    <property type="project" value="UniProtKB-SubCell"/>
</dbReference>
<feature type="region of interest" description="CD4-binding loop" evidence="32">
    <location>
        <begin position="359"/>
        <end position="369"/>
    </location>
</feature>
<dbReference type="GO" id="GO:0019031">
    <property type="term" value="C:viral envelope"/>
    <property type="evidence" value="ECO:0007669"/>
    <property type="project" value="UniProtKB-KW"/>
</dbReference>
<comment type="miscellaneous">
    <text evidence="32">HIV-1 lineages are divided in three main groups, M (for Major), O (for Outlier), and N (for New, or Non-M, Non-O). The vast majority of strains found worldwide belong to the group M. Group O seems to be endemic to and largely confined to Cameroon and neighboring countries in West Central Africa, where these viruses represent a small minority of HIV-1 strains. The group N is represented by a limited number of isolates from Cameroonian persons. The group M is further subdivided in 9 clades or subtypes (A to D, F to H, J and K).</text>
</comment>
<feature type="domain" description="Retroviral envelope protein GP41-like" evidence="36">
    <location>
        <begin position="522"/>
        <end position="712"/>
    </location>
</feature>
<feature type="disulfide bond" evidence="32">
    <location>
        <begin position="590"/>
        <end position="596"/>
    </location>
</feature>
<feature type="chain" id="PRO_5023428161" description="Envelope glycoprotein gp160" evidence="32">
    <location>
        <begin position="32"/>
        <end position="855"/>
    </location>
</feature>
<feature type="region of interest" description="MPER; binding to GalCer" evidence="32">
    <location>
        <begin position="654"/>
        <end position="675"/>
    </location>
</feature>
<keyword evidence="7 32" id="KW-1168">Fusion of virus membrane with host membrane</keyword>
<organism evidence="37 38">
    <name type="scientific">Human immunodeficiency virus type 1</name>
    <name type="common">HIV-1</name>
    <dbReference type="NCBI Taxonomy" id="11676"/>
    <lineage>
        <taxon>Viruses</taxon>
        <taxon>Riboviria</taxon>
        <taxon>Pararnavirae</taxon>
        <taxon>Artverviricota</taxon>
        <taxon>Revtraviricetes</taxon>
        <taxon>Ortervirales</taxon>
        <taxon>Retroviridae</taxon>
        <taxon>Orthoretrovirinae</taxon>
        <taxon>Lentivirus</taxon>
        <taxon>Lentivirus humimdef1</taxon>
    </lineage>
</organism>
<evidence type="ECO:0000256" key="30">
    <source>
        <dbReference type="ARBA" id="ARBA00023288"/>
    </source>
</evidence>
<keyword evidence="15 32" id="KW-0053">Apoptosis</keyword>
<dbReference type="Proteomes" id="UP000119907">
    <property type="component" value="Genome"/>
</dbReference>
<dbReference type="FunFam" id="1.10.287.210:FF:000001">
    <property type="entry name" value="Envelope glycoprotein gp160"/>
    <property type="match status" value="1"/>
</dbReference>
<comment type="function">
    <text evidence="32">Surface protein gp120: Attaches the virus to the host lymphoid cell by binding to the primary receptor CD4. This interaction induces a structural rearrangement creating a high affinity binding site for a chemokine coreceptor like CXCR4 and/or CCR5. Acts as a ligand for CD209/DC-SIGN and CLEC4M/DC-SIGNR, which are respectively found on dendritic cells (DCs), and on endothelial cells of liver sinusoids and lymph node sinuses. These interactions allow capture of viral particles at mucosal surfaces by these cells and subsequent transmission to permissive cells. HIV subverts the migration properties of dendritic cells to gain access to CD4+ T-cells in lymph nodes. Virus transmission to permissive T-cells occurs either in trans (without DCs infection, through viral capture and transmission), or in cis (following DCs productive infection, through the usual CD4-gp120 interaction), thereby inducing a robust infection. In trans infection, bound virions remain infectious over days and it is proposed that they are not degraded, but protected in non-lysosomal acidic organelles within the DCs close to the cell membrane thus contributing to the viral infectious potential during DCs' migration from the periphery to the lymphoid tissues. On arrival at lymphoid tissues, intact virions recycle back to DCs' cell surface allowing virus transmission to CD4+ T-cells.</text>
</comment>
<evidence type="ECO:0000256" key="28">
    <source>
        <dbReference type="ARBA" id="ARBA00023180"/>
    </source>
</evidence>
<feature type="transmembrane region" description="Helical" evidence="33">
    <location>
        <begin position="20"/>
        <end position="41"/>
    </location>
</feature>
<feature type="transmembrane region" description="Helical" evidence="33">
    <location>
        <begin position="504"/>
        <end position="527"/>
    </location>
</feature>